<evidence type="ECO:0000313" key="3">
    <source>
        <dbReference type="Proteomes" id="UP000238882"/>
    </source>
</evidence>
<proteinExistence type="predicted"/>
<comment type="caution">
    <text evidence="2">The sequence shown here is derived from an EMBL/GenBank/DDBJ whole genome shotgun (WGS) entry which is preliminary data.</text>
</comment>
<dbReference type="Proteomes" id="UP000238882">
    <property type="component" value="Unassembled WGS sequence"/>
</dbReference>
<keyword evidence="1" id="KW-0472">Membrane</keyword>
<organism evidence="2 3">
    <name type="scientific">Polaribacter porphyrae</name>
    <dbReference type="NCBI Taxonomy" id="1137780"/>
    <lineage>
        <taxon>Bacteria</taxon>
        <taxon>Pseudomonadati</taxon>
        <taxon>Bacteroidota</taxon>
        <taxon>Flavobacteriia</taxon>
        <taxon>Flavobacteriales</taxon>
        <taxon>Flavobacteriaceae</taxon>
    </lineage>
</organism>
<evidence type="ECO:0000313" key="2">
    <source>
        <dbReference type="EMBL" id="PQJ80289.1"/>
    </source>
</evidence>
<dbReference type="RefSeq" id="WP_105016886.1">
    <property type="nucleotide sequence ID" value="NZ_MSCN01000001.1"/>
</dbReference>
<dbReference type="EMBL" id="MSCN01000001">
    <property type="protein sequence ID" value="PQJ80289.1"/>
    <property type="molecule type" value="Genomic_DNA"/>
</dbReference>
<name>A0A2S7WRS4_9FLAO</name>
<evidence type="ECO:0000256" key="1">
    <source>
        <dbReference type="SAM" id="Phobius"/>
    </source>
</evidence>
<dbReference type="OrthoDB" id="676730at2"/>
<protein>
    <submittedName>
        <fullName evidence="2">Uncharacterized protein</fullName>
    </submittedName>
</protein>
<keyword evidence="1" id="KW-0812">Transmembrane</keyword>
<dbReference type="AlphaFoldDB" id="A0A2S7WRS4"/>
<gene>
    <name evidence="2" type="ORF">BTO18_14365</name>
</gene>
<reference evidence="2 3" key="1">
    <citation type="submission" date="2016-12" db="EMBL/GenBank/DDBJ databases">
        <title>Trade-off between light-utilization and light-protection in marine flavobacteria.</title>
        <authorList>
            <person name="Kumagai Y."/>
            <person name="Yoshizawa S."/>
            <person name="Kogure K."/>
            <person name="Iwasaki W."/>
        </authorList>
    </citation>
    <scope>NUCLEOTIDE SEQUENCE [LARGE SCALE GENOMIC DNA]</scope>
    <source>
        <strain evidence="2 3">NBRC 108759</strain>
    </source>
</reference>
<sequence length="153" mass="17828">MKKQQKTYILLIAVLFIWGAIGYQIYSRLNPPTPELNLTQVQSTFQKQKVVTQTHYEIKEEYRDPFLGKFPKKKKIIKRKKVNPKSKVIIPFPNVVYNGLVEGNKTKSYILTVNRKQEILKKGETHQGVKLISATKNEAVVQFQKQRKTIVKQ</sequence>
<keyword evidence="1" id="KW-1133">Transmembrane helix</keyword>
<accession>A0A2S7WRS4</accession>
<feature type="transmembrane region" description="Helical" evidence="1">
    <location>
        <begin position="7"/>
        <end position="26"/>
    </location>
</feature>
<keyword evidence="3" id="KW-1185">Reference proteome</keyword>